<dbReference type="PIRSF" id="PIRSF000497">
    <property type="entry name" value="MAT"/>
    <property type="match status" value="1"/>
</dbReference>
<keyword evidence="4 11" id="KW-0554">One-carbon metabolism</keyword>
<dbReference type="UniPathway" id="UPA00315">
    <property type="reaction ID" value="UER00080"/>
</dbReference>
<keyword evidence="10 11" id="KW-0630">Potassium</keyword>
<sequence>MPYLFTSESVSEGHPDKVADQISDALIDHFLAFDPNSKVACETLVTTGQVVLAGEVNTNTYLDVQSIARQVINKIGYTKAEYMFEGNSCGVISAIHEQSSEINQGVDRKVVGNFEDMANAQGAGDQGMMFGYATSETDNYMPLALDLSHKILLELAEVRREEDTIKYLRPDAKSQVTIEYSDDNQPIRIDTIVVSTQHDDFDEDESMLKKIKEDIIKYVIPRVKAKLKPSLQALFNDDILYHINPTGKFVIGGPHGDTGLTGRKIIVDTYGGKGAHGGGAFSGKDPSKVDRSAAYATRHIAKNLVAAGVAKEVLVQVSYAIGVAKPCGVFLDTYGTATVKDADGKVLNDGQIAREVEKIFDLRPYAIEQRLKLRNPIYSETAAYGHMGREPKMVTKVFENAGQRAEVEVELFTWEKLDYVDKVKAAFNL</sequence>
<dbReference type="NCBIfam" id="TIGR01034">
    <property type="entry name" value="metK"/>
    <property type="match status" value="1"/>
</dbReference>
<dbReference type="InterPro" id="IPR022631">
    <property type="entry name" value="ADOMET_SYNTHASE_CS"/>
</dbReference>
<dbReference type="CDD" id="cd18079">
    <property type="entry name" value="S-AdoMet_synt"/>
    <property type="match status" value="1"/>
</dbReference>
<dbReference type="HAMAP" id="MF_00086">
    <property type="entry name" value="S_AdoMet_synth1"/>
    <property type="match status" value="1"/>
</dbReference>
<feature type="binding site" description="in other chain" evidence="11">
    <location>
        <position position="14"/>
    </location>
    <ligand>
        <name>ATP</name>
        <dbReference type="ChEBI" id="CHEBI:30616"/>
        <note>ligand shared between two neighboring subunits</note>
    </ligand>
</feature>
<protein>
    <recommendedName>
        <fullName evidence="11">S-adenosylmethionine synthase</fullName>
        <shortName evidence="11">AdoMet synthase</shortName>
        <ecNumber evidence="11">2.5.1.6</ecNumber>
    </recommendedName>
    <alternativeName>
        <fullName evidence="11">MAT</fullName>
    </alternativeName>
    <alternativeName>
        <fullName evidence="11">Methionine adenosyltransferase</fullName>
    </alternativeName>
</protein>
<feature type="region of interest" description="Flexible loop" evidence="11">
    <location>
        <begin position="98"/>
        <end position="108"/>
    </location>
</feature>
<dbReference type="OrthoDB" id="9801686at2"/>
<dbReference type="Pfam" id="PF02773">
    <property type="entry name" value="S-AdoMet_synt_C"/>
    <property type="match status" value="1"/>
</dbReference>
<evidence type="ECO:0000256" key="5">
    <source>
        <dbReference type="ARBA" id="ARBA00022679"/>
    </source>
</evidence>
<feature type="binding site" description="in other chain" evidence="11">
    <location>
        <position position="55"/>
    </location>
    <ligand>
        <name>L-methionine</name>
        <dbReference type="ChEBI" id="CHEBI:57844"/>
        <note>ligand shared between two neighboring subunits</note>
    </ligand>
</feature>
<keyword evidence="8 11" id="KW-0067">ATP-binding</keyword>
<evidence type="ECO:0000256" key="12">
    <source>
        <dbReference type="RuleBase" id="RU000542"/>
    </source>
</evidence>
<feature type="binding site" evidence="11">
    <location>
        <position position="257"/>
    </location>
    <ligand>
        <name>L-methionine</name>
        <dbReference type="ChEBI" id="CHEBI:57844"/>
        <note>ligand shared between two neighboring subunits</note>
    </ligand>
</feature>
<comment type="function">
    <text evidence="11">Catalyzes the formation of S-adenosylmethionine (AdoMet) from methionine and ATP. The overall synthetic reaction is composed of two sequential steps, AdoMet formation and the subsequent tripolyphosphate hydrolysis which occurs prior to release of AdoMet from the enzyme.</text>
</comment>
<keyword evidence="5 11" id="KW-0808">Transferase</keyword>
<dbReference type="RefSeq" id="WP_111370937.1">
    <property type="nucleotide sequence ID" value="NZ_CP029480.1"/>
</dbReference>
<dbReference type="GO" id="GO:0005737">
    <property type="term" value="C:cytoplasm"/>
    <property type="evidence" value="ECO:0007669"/>
    <property type="project" value="UniProtKB-SubCell"/>
</dbReference>
<dbReference type="PROSITE" id="PS00377">
    <property type="entry name" value="ADOMET_SYNTHASE_2"/>
    <property type="match status" value="1"/>
</dbReference>
<comment type="pathway">
    <text evidence="1 11">Amino-acid biosynthesis; S-adenosyl-L-methionine biosynthesis; S-adenosyl-L-methionine from L-methionine: step 1/1.</text>
</comment>
<reference evidence="17 18" key="1">
    <citation type="submission" date="2018-05" db="EMBL/GenBank/DDBJ databases">
        <title>Complete genome sequence of Arcticibacterium luteifluviistationis SM1504T, a cytophagaceae bacterium isolated from Arctic surface seawater.</title>
        <authorList>
            <person name="Li Y."/>
            <person name="Qin Q.-L."/>
        </authorList>
    </citation>
    <scope>NUCLEOTIDE SEQUENCE [LARGE SCALE GENOMIC DNA]</scope>
    <source>
        <strain evidence="17 18">SM1504</strain>
    </source>
</reference>
<dbReference type="GO" id="GO:0005524">
    <property type="term" value="F:ATP binding"/>
    <property type="evidence" value="ECO:0007669"/>
    <property type="project" value="UniProtKB-UniRule"/>
</dbReference>
<comment type="subunit">
    <text evidence="11">Homotetramer; dimer of dimers.</text>
</comment>
<name>A0A2Z4G9T4_9BACT</name>
<evidence type="ECO:0000256" key="1">
    <source>
        <dbReference type="ARBA" id="ARBA00005224"/>
    </source>
</evidence>
<evidence type="ECO:0000256" key="8">
    <source>
        <dbReference type="ARBA" id="ARBA00022840"/>
    </source>
</evidence>
<dbReference type="InterPro" id="IPR022630">
    <property type="entry name" value="S-AdoMet_synt_C"/>
</dbReference>
<comment type="cofactor">
    <cofactor evidence="11">
        <name>K(+)</name>
        <dbReference type="ChEBI" id="CHEBI:29103"/>
    </cofactor>
    <text evidence="11">Binds 1 potassium ion per subunit.</text>
</comment>
<dbReference type="Gene3D" id="3.30.300.10">
    <property type="match status" value="3"/>
</dbReference>
<feature type="binding site" description="in other chain" evidence="11">
    <location>
        <begin position="248"/>
        <end position="249"/>
    </location>
    <ligand>
        <name>ATP</name>
        <dbReference type="ChEBI" id="CHEBI:30616"/>
        <note>ligand shared between two neighboring subunits</note>
    </ligand>
</feature>
<evidence type="ECO:0000256" key="6">
    <source>
        <dbReference type="ARBA" id="ARBA00022723"/>
    </source>
</evidence>
<feature type="binding site" description="in other chain" evidence="11">
    <location>
        <position position="98"/>
    </location>
    <ligand>
        <name>L-methionine</name>
        <dbReference type="ChEBI" id="CHEBI:57844"/>
        <note>ligand shared between two neighboring subunits</note>
    </ligand>
</feature>
<dbReference type="EMBL" id="CP029480">
    <property type="protein sequence ID" value="AWV97835.1"/>
    <property type="molecule type" value="Genomic_DNA"/>
</dbReference>
<dbReference type="EC" id="2.5.1.6" evidence="11"/>
<evidence type="ECO:0000313" key="18">
    <source>
        <dbReference type="Proteomes" id="UP000249873"/>
    </source>
</evidence>
<dbReference type="Pfam" id="PF00438">
    <property type="entry name" value="S-AdoMet_synt_N"/>
    <property type="match status" value="1"/>
</dbReference>
<dbReference type="InterPro" id="IPR022636">
    <property type="entry name" value="S-AdoMet_synthetase_sfam"/>
</dbReference>
<dbReference type="GO" id="GO:0004478">
    <property type="term" value="F:methionine adenosyltransferase activity"/>
    <property type="evidence" value="ECO:0007669"/>
    <property type="project" value="UniProtKB-UniRule"/>
</dbReference>
<keyword evidence="6 11" id="KW-0479">Metal-binding</keyword>
<dbReference type="InterPro" id="IPR022628">
    <property type="entry name" value="S-AdoMet_synt_N"/>
</dbReference>
<feature type="domain" description="S-adenosylmethionine synthetase central" evidence="15">
    <location>
        <begin position="121"/>
        <end position="249"/>
    </location>
</feature>
<feature type="binding site" description="in other chain" evidence="11">
    <location>
        <position position="288"/>
    </location>
    <ligand>
        <name>L-methionine</name>
        <dbReference type="ChEBI" id="CHEBI:57844"/>
        <note>ligand shared between two neighboring subunits</note>
    </ligand>
</feature>
<dbReference type="SUPFAM" id="SSF55973">
    <property type="entry name" value="S-adenosylmethionine synthetase"/>
    <property type="match status" value="3"/>
</dbReference>
<feature type="domain" description="S-adenosylmethionine synthetase C-terminal" evidence="16">
    <location>
        <begin position="251"/>
        <end position="390"/>
    </location>
</feature>
<dbReference type="InterPro" id="IPR022629">
    <property type="entry name" value="S-AdoMet_synt_central"/>
</dbReference>
<keyword evidence="7 11" id="KW-0547">Nucleotide-binding</keyword>
<evidence type="ECO:0000256" key="7">
    <source>
        <dbReference type="ARBA" id="ARBA00022741"/>
    </source>
</evidence>
<dbReference type="InterPro" id="IPR002133">
    <property type="entry name" value="S-AdoMet_synthetase"/>
</dbReference>
<evidence type="ECO:0000256" key="13">
    <source>
        <dbReference type="RuleBase" id="RU004462"/>
    </source>
</evidence>
<feature type="binding site" evidence="11">
    <location>
        <position position="257"/>
    </location>
    <ligand>
        <name>ATP</name>
        <dbReference type="ChEBI" id="CHEBI:30616"/>
        <note>ligand shared between two neighboring subunits</note>
    </ligand>
</feature>
<evidence type="ECO:0000259" key="15">
    <source>
        <dbReference type="Pfam" id="PF02772"/>
    </source>
</evidence>
<evidence type="ECO:0000259" key="14">
    <source>
        <dbReference type="Pfam" id="PF00438"/>
    </source>
</evidence>
<comment type="subcellular location">
    <subcellularLocation>
        <location evidence="11 12">Cytoplasm</location>
    </subcellularLocation>
</comment>
<evidence type="ECO:0000256" key="3">
    <source>
        <dbReference type="ARBA" id="ARBA00022490"/>
    </source>
</evidence>
<comment type="cofactor">
    <cofactor evidence="11">
        <name>Mg(2+)</name>
        <dbReference type="ChEBI" id="CHEBI:18420"/>
    </cofactor>
    <text evidence="11">Binds 2 divalent ions per subunit.</text>
</comment>
<dbReference type="PROSITE" id="PS00376">
    <property type="entry name" value="ADOMET_SYNTHASE_1"/>
    <property type="match status" value="1"/>
</dbReference>
<dbReference type="KEGG" id="als:DJ013_06500"/>
<comment type="catalytic activity">
    <reaction evidence="11">
        <text>L-methionine + ATP + H2O = S-adenosyl-L-methionine + phosphate + diphosphate</text>
        <dbReference type="Rhea" id="RHEA:21080"/>
        <dbReference type="ChEBI" id="CHEBI:15377"/>
        <dbReference type="ChEBI" id="CHEBI:30616"/>
        <dbReference type="ChEBI" id="CHEBI:33019"/>
        <dbReference type="ChEBI" id="CHEBI:43474"/>
        <dbReference type="ChEBI" id="CHEBI:57844"/>
        <dbReference type="ChEBI" id="CHEBI:59789"/>
        <dbReference type="EC" id="2.5.1.6"/>
    </reaction>
</comment>
<dbReference type="GO" id="GO:0006730">
    <property type="term" value="P:one-carbon metabolic process"/>
    <property type="evidence" value="ECO:0007669"/>
    <property type="project" value="UniProtKB-KW"/>
</dbReference>
<evidence type="ECO:0000256" key="4">
    <source>
        <dbReference type="ARBA" id="ARBA00022563"/>
    </source>
</evidence>
<feature type="binding site" evidence="11">
    <location>
        <position position="280"/>
    </location>
    <ligand>
        <name>ATP</name>
        <dbReference type="ChEBI" id="CHEBI:30616"/>
        <note>ligand shared between two neighboring subunits</note>
    </ligand>
</feature>
<keyword evidence="18" id="KW-1185">Reference proteome</keyword>
<feature type="binding site" evidence="11">
    <location>
        <position position="16"/>
    </location>
    <ligand>
        <name>Mg(2+)</name>
        <dbReference type="ChEBI" id="CHEBI:18420"/>
    </ligand>
</feature>
<feature type="binding site" description="in other chain" evidence="11">
    <location>
        <begin position="263"/>
        <end position="264"/>
    </location>
    <ligand>
        <name>ATP</name>
        <dbReference type="ChEBI" id="CHEBI:30616"/>
        <note>ligand shared between two neighboring subunits</note>
    </ligand>
</feature>
<evidence type="ECO:0000256" key="10">
    <source>
        <dbReference type="ARBA" id="ARBA00022958"/>
    </source>
</evidence>
<comment type="similarity">
    <text evidence="2 11 13">Belongs to the AdoMet synthase family.</text>
</comment>
<keyword evidence="9 11" id="KW-0460">Magnesium</keyword>
<dbReference type="Proteomes" id="UP000249873">
    <property type="component" value="Chromosome"/>
</dbReference>
<evidence type="ECO:0000313" key="17">
    <source>
        <dbReference type="EMBL" id="AWV97835.1"/>
    </source>
</evidence>
<feature type="binding site" evidence="11">
    <location>
        <position position="284"/>
    </location>
    <ligand>
        <name>ATP</name>
        <dbReference type="ChEBI" id="CHEBI:30616"/>
        <note>ligand shared between two neighboring subunits</note>
    </ligand>
</feature>
<dbReference type="GO" id="GO:0000287">
    <property type="term" value="F:magnesium ion binding"/>
    <property type="evidence" value="ECO:0007669"/>
    <property type="project" value="UniProtKB-UniRule"/>
</dbReference>
<dbReference type="AlphaFoldDB" id="A0A2Z4G9T4"/>
<dbReference type="FunFam" id="3.30.300.10:FF:000020">
    <property type="entry name" value="S-adenosylmethionine synthase"/>
    <property type="match status" value="1"/>
</dbReference>
<evidence type="ECO:0000256" key="11">
    <source>
        <dbReference type="HAMAP-Rule" id="MF_00086"/>
    </source>
</evidence>
<dbReference type="Pfam" id="PF02772">
    <property type="entry name" value="S-AdoMet_synt_M"/>
    <property type="match status" value="1"/>
</dbReference>
<feature type="binding site" description="in other chain" evidence="11">
    <location>
        <begin position="171"/>
        <end position="173"/>
    </location>
    <ligand>
        <name>ATP</name>
        <dbReference type="ChEBI" id="CHEBI:30616"/>
        <note>ligand shared between two neighboring subunits</note>
    </ligand>
</feature>
<keyword evidence="3 11" id="KW-0963">Cytoplasm</keyword>
<evidence type="ECO:0000256" key="2">
    <source>
        <dbReference type="ARBA" id="ARBA00009685"/>
    </source>
</evidence>
<proteinExistence type="inferred from homology"/>
<dbReference type="GO" id="GO:0006556">
    <property type="term" value="P:S-adenosylmethionine biosynthetic process"/>
    <property type="evidence" value="ECO:0007669"/>
    <property type="project" value="UniProtKB-UniRule"/>
</dbReference>
<dbReference type="PANTHER" id="PTHR11964">
    <property type="entry name" value="S-ADENOSYLMETHIONINE SYNTHETASE"/>
    <property type="match status" value="1"/>
</dbReference>
<feature type="domain" description="S-adenosylmethionine synthetase N-terminal" evidence="14">
    <location>
        <begin position="3"/>
        <end position="99"/>
    </location>
</feature>
<feature type="binding site" evidence="11">
    <location>
        <position position="42"/>
    </location>
    <ligand>
        <name>K(+)</name>
        <dbReference type="ChEBI" id="CHEBI:29103"/>
    </ligand>
</feature>
<accession>A0A2Z4G9T4</accession>
<organism evidence="17 18">
    <name type="scientific">Arcticibacterium luteifluviistationis</name>
    <dbReference type="NCBI Taxonomy" id="1784714"/>
    <lineage>
        <taxon>Bacteria</taxon>
        <taxon>Pseudomonadati</taxon>
        <taxon>Bacteroidota</taxon>
        <taxon>Cytophagia</taxon>
        <taxon>Cytophagales</taxon>
        <taxon>Leadbetterellaceae</taxon>
        <taxon>Arcticibacterium</taxon>
    </lineage>
</organism>
<gene>
    <name evidence="11" type="primary">metK</name>
    <name evidence="17" type="ORF">DJ013_06500</name>
</gene>
<evidence type="ECO:0000259" key="16">
    <source>
        <dbReference type="Pfam" id="PF02773"/>
    </source>
</evidence>
<evidence type="ECO:0000256" key="9">
    <source>
        <dbReference type="ARBA" id="ARBA00022842"/>
    </source>
</evidence>